<feature type="binding site" evidence="15">
    <location>
        <position position="159"/>
    </location>
    <ligand>
        <name>NADP(+)</name>
        <dbReference type="ChEBI" id="CHEBI:58349"/>
    </ligand>
</feature>
<comment type="function">
    <text evidence="1 13">Converts 2,5-diamino-6-(ribosylamino)-4(3h)-pyrimidinone 5'-phosphate into 5-amino-6-(ribosylamino)-2,4(1h,3h)-pyrimidinedione 5'-phosphate.</text>
</comment>
<keyword evidence="6 13" id="KW-0686">Riboflavin biosynthesis</keyword>
<dbReference type="RefSeq" id="WP_015832496.1">
    <property type="nucleotide sequence ID" value="NC_012968.1"/>
</dbReference>
<evidence type="ECO:0000313" key="19">
    <source>
        <dbReference type="Proteomes" id="UP000002742"/>
    </source>
</evidence>
<evidence type="ECO:0000313" key="18">
    <source>
        <dbReference type="EMBL" id="ACT48461.1"/>
    </source>
</evidence>
<dbReference type="Pfam" id="PF00383">
    <property type="entry name" value="dCMP_cyt_deam_1"/>
    <property type="match status" value="1"/>
</dbReference>
<evidence type="ECO:0000256" key="4">
    <source>
        <dbReference type="ARBA" id="ARBA00005259"/>
    </source>
</evidence>
<evidence type="ECO:0000259" key="17">
    <source>
        <dbReference type="PROSITE" id="PS51747"/>
    </source>
</evidence>
<feature type="binding site" evidence="15">
    <location>
        <position position="227"/>
    </location>
    <ligand>
        <name>NADP(+)</name>
        <dbReference type="ChEBI" id="CHEBI:58349"/>
    </ligand>
</feature>
<feature type="domain" description="CMP/dCMP-type deaminase" evidence="17">
    <location>
        <begin position="6"/>
        <end position="128"/>
    </location>
</feature>
<dbReference type="InterPro" id="IPR016192">
    <property type="entry name" value="APOBEC/CMP_deaminase_Zn-bd"/>
</dbReference>
<feature type="binding site" evidence="16">
    <location>
        <position position="55"/>
    </location>
    <ligand>
        <name>Zn(2+)</name>
        <dbReference type="ChEBI" id="CHEBI:29105"/>
        <note>catalytic</note>
    </ligand>
</feature>
<evidence type="ECO:0000256" key="11">
    <source>
        <dbReference type="ARBA" id="ARBA00023002"/>
    </source>
</evidence>
<dbReference type="Gene3D" id="3.40.140.10">
    <property type="entry name" value="Cytidine Deaminase, domain 2"/>
    <property type="match status" value="1"/>
</dbReference>
<comment type="pathway">
    <text evidence="3 13">Cofactor biosynthesis; riboflavin biosynthesis; 5-amino-6-(D-ribitylamino)uracil from GTP: step 3/4.</text>
</comment>
<comment type="cofactor">
    <cofactor evidence="13 16">
        <name>Zn(2+)</name>
        <dbReference type="ChEBI" id="CHEBI:29105"/>
    </cofactor>
    <text evidence="13 16">Binds 1 zinc ion.</text>
</comment>
<keyword evidence="8 13" id="KW-0378">Hydrolase</keyword>
<feature type="binding site" evidence="15">
    <location>
        <position position="300"/>
    </location>
    <ligand>
        <name>substrate</name>
    </ligand>
</feature>
<keyword evidence="11 13" id="KW-0560">Oxidoreductase</keyword>
<evidence type="ECO:0000256" key="6">
    <source>
        <dbReference type="ARBA" id="ARBA00022619"/>
    </source>
</evidence>
<dbReference type="GO" id="GO:0008703">
    <property type="term" value="F:5-amino-6-(5-phosphoribosylamino)uracil reductase activity"/>
    <property type="evidence" value="ECO:0007669"/>
    <property type="project" value="UniProtKB-EC"/>
</dbReference>
<dbReference type="InterPro" id="IPR004794">
    <property type="entry name" value="Eubact_RibD"/>
</dbReference>
<dbReference type="PIRSF" id="PIRSF006769">
    <property type="entry name" value="RibD"/>
    <property type="match status" value="1"/>
</dbReference>
<evidence type="ECO:0000256" key="1">
    <source>
        <dbReference type="ARBA" id="ARBA00002151"/>
    </source>
</evidence>
<dbReference type="AlphaFoldDB" id="C6WX12"/>
<dbReference type="EMBL" id="CP001672">
    <property type="protein sequence ID" value="ACT48461.1"/>
    <property type="molecule type" value="Genomic_DNA"/>
</dbReference>
<sequence length="372" mass="39800">MSTLSTSDHTYMNLALRLAAQGLYTTQPNPRVGCVIVRDQQIVGQGAHHKAGEPHAEVFALRQAGALAEGADVYVTLEPCSHFGRTPPCVQAVIAAKPKRVVIAMQDPNPLVAGRGVTALRAQGVEVVVGVLEQEAVALNVGFIARMTRGFPYVRSKIAASLDGRTALSNGKSQWITGEAARQDVQHWRAQSCAILTGIGTVLADNPSMTVRFPTATRQPLRVIVDSKLQLPLNSNMLEPTMLAQSPVLVAYVVDTEQRAAVLAATGAELLCIPNQTQQVDLAQLLQVLAQRDVNEVLVEAGQGLNGGLLHAGLIDEFIFYYAPKLMGSAAHGMFAMPAFTTMQQVPDLQVLDVRQVGADIRVRAKPIVPVA</sequence>
<evidence type="ECO:0000256" key="15">
    <source>
        <dbReference type="PIRSR" id="PIRSR006769-2"/>
    </source>
</evidence>
<feature type="binding site" evidence="15">
    <location>
        <position position="212"/>
    </location>
    <ligand>
        <name>substrate</name>
    </ligand>
</feature>
<dbReference type="GO" id="GO:0050661">
    <property type="term" value="F:NADP binding"/>
    <property type="evidence" value="ECO:0007669"/>
    <property type="project" value="InterPro"/>
</dbReference>
<dbReference type="HOGENOM" id="CLU_036590_1_2_4"/>
<evidence type="ECO:0000256" key="5">
    <source>
        <dbReference type="ARBA" id="ARBA00007417"/>
    </source>
</evidence>
<feature type="binding site" evidence="16">
    <location>
        <position position="89"/>
    </location>
    <ligand>
        <name>Zn(2+)</name>
        <dbReference type="ChEBI" id="CHEBI:29105"/>
        <note>catalytic</note>
    </ligand>
</feature>
<dbReference type="CDD" id="cd01284">
    <property type="entry name" value="Riboflavin_deaminase-reductase"/>
    <property type="match status" value="1"/>
</dbReference>
<dbReference type="InterPro" id="IPR002125">
    <property type="entry name" value="CMP_dCMP_dom"/>
</dbReference>
<dbReference type="NCBIfam" id="TIGR00227">
    <property type="entry name" value="ribD_Cterm"/>
    <property type="match status" value="1"/>
</dbReference>
<dbReference type="PROSITE" id="PS51747">
    <property type="entry name" value="CYT_DCMP_DEAMINASES_2"/>
    <property type="match status" value="1"/>
</dbReference>
<feature type="binding site" evidence="15">
    <location>
        <position position="175"/>
    </location>
    <ligand>
        <name>NADP(+)</name>
        <dbReference type="ChEBI" id="CHEBI:58349"/>
    </ligand>
</feature>
<dbReference type="InterPro" id="IPR002734">
    <property type="entry name" value="RibDG_C"/>
</dbReference>
<evidence type="ECO:0000256" key="13">
    <source>
        <dbReference type="PIRNR" id="PIRNR006769"/>
    </source>
</evidence>
<dbReference type="GO" id="GO:0009231">
    <property type="term" value="P:riboflavin biosynthetic process"/>
    <property type="evidence" value="ECO:0007669"/>
    <property type="project" value="UniProtKB-UniPathway"/>
</dbReference>
<feature type="active site" description="Proton donor" evidence="14">
    <location>
        <position position="57"/>
    </location>
</feature>
<evidence type="ECO:0000256" key="8">
    <source>
        <dbReference type="ARBA" id="ARBA00022801"/>
    </source>
</evidence>
<dbReference type="PANTHER" id="PTHR38011:SF7">
    <property type="entry name" value="2,5-DIAMINO-6-RIBOSYLAMINO-4(3H)-PYRIMIDINONE 5'-PHOSPHATE REDUCTASE"/>
    <property type="match status" value="1"/>
</dbReference>
<feature type="binding site" evidence="15">
    <location>
        <begin position="302"/>
        <end position="308"/>
    </location>
    <ligand>
        <name>NADP(+)</name>
        <dbReference type="ChEBI" id="CHEBI:58349"/>
    </ligand>
</feature>
<dbReference type="eggNOG" id="COG1985">
    <property type="taxonomic scope" value="Bacteria"/>
</dbReference>
<dbReference type="eggNOG" id="COG0117">
    <property type="taxonomic scope" value="Bacteria"/>
</dbReference>
<evidence type="ECO:0000256" key="9">
    <source>
        <dbReference type="ARBA" id="ARBA00022833"/>
    </source>
</evidence>
<dbReference type="InterPro" id="IPR024072">
    <property type="entry name" value="DHFR-like_dom_sf"/>
</dbReference>
<comment type="pathway">
    <text evidence="2 13">Cofactor biosynthesis; riboflavin biosynthesis; 5-amino-6-(D-ribitylamino)uracil from GTP: step 2/4.</text>
</comment>
<dbReference type="UniPathway" id="UPA00275">
    <property type="reaction ID" value="UER00401"/>
</dbReference>
<evidence type="ECO:0000256" key="3">
    <source>
        <dbReference type="ARBA" id="ARBA00004910"/>
    </source>
</evidence>
<protein>
    <recommendedName>
        <fullName evidence="13">Riboflavin biosynthesis protein RibD</fullName>
    </recommendedName>
    <domain>
        <recommendedName>
            <fullName evidence="13">Diaminohydroxyphosphoribosylaminopyrimidine deaminase</fullName>
            <shortName evidence="13">DRAP deaminase</shortName>
            <ecNumber evidence="13">3.5.4.26</ecNumber>
        </recommendedName>
        <alternativeName>
            <fullName evidence="13">Riboflavin-specific deaminase</fullName>
        </alternativeName>
    </domain>
    <domain>
        <recommendedName>
            <fullName evidence="13">5-amino-6-(5-phosphoribosylamino)uracil reductase</fullName>
            <ecNumber evidence="13">1.1.1.193</ecNumber>
        </recommendedName>
        <alternativeName>
            <fullName evidence="13">HTP reductase</fullName>
        </alternativeName>
    </domain>
</protein>
<dbReference type="Gene3D" id="3.40.430.10">
    <property type="entry name" value="Dihydrofolate Reductase, subunit A"/>
    <property type="match status" value="1"/>
</dbReference>
<organism evidence="18 19">
    <name type="scientific">Methylotenera mobilis (strain JLW8 / ATCC BAA-1282 / DSM 17540)</name>
    <dbReference type="NCBI Taxonomy" id="583345"/>
    <lineage>
        <taxon>Bacteria</taxon>
        <taxon>Pseudomonadati</taxon>
        <taxon>Pseudomonadota</taxon>
        <taxon>Betaproteobacteria</taxon>
        <taxon>Nitrosomonadales</taxon>
        <taxon>Methylophilaceae</taxon>
        <taxon>Methylotenera</taxon>
    </lineage>
</organism>
<feature type="binding site" evidence="15">
    <location>
        <position position="173"/>
    </location>
    <ligand>
        <name>substrate</name>
    </ligand>
</feature>
<dbReference type="InterPro" id="IPR050765">
    <property type="entry name" value="Riboflavin_Biosynth_HTPR"/>
</dbReference>
<dbReference type="SUPFAM" id="SSF53597">
    <property type="entry name" value="Dihydrofolate reductase-like"/>
    <property type="match status" value="1"/>
</dbReference>
<keyword evidence="10 13" id="KW-0521">NADP</keyword>
<proteinExistence type="inferred from homology"/>
<evidence type="ECO:0000256" key="10">
    <source>
        <dbReference type="ARBA" id="ARBA00022857"/>
    </source>
</evidence>
<reference evidence="18 19" key="2">
    <citation type="journal article" date="2011" name="J. Bacteriol.">
        <title>Genomes of three methylotrophs from a single niche uncover genetic and metabolic divergence of Methylophilaceae.</title>
        <authorList>
            <person name="Lapidus A."/>
            <person name="Clum A."/>
            <person name="Labutti K."/>
            <person name="Kaluzhnaya M.G."/>
            <person name="Lim S."/>
            <person name="Beck D.A."/>
            <person name="Glavina Del Rio T."/>
            <person name="Nolan M."/>
            <person name="Mavromatis K."/>
            <person name="Huntemann M."/>
            <person name="Lucas S."/>
            <person name="Lidstrom M.E."/>
            <person name="Ivanova N."/>
            <person name="Chistoserdova L."/>
        </authorList>
    </citation>
    <scope>NUCLEOTIDE SEQUENCE [LARGE SCALE GENOMIC DNA]</scope>
    <source>
        <strain evidence="19">JLW8 / ATCC BAA-1282 / DSM 17540</strain>
    </source>
</reference>
<feature type="binding site" evidence="15">
    <location>
        <position position="205"/>
    </location>
    <ligand>
        <name>NADP(+)</name>
        <dbReference type="ChEBI" id="CHEBI:58349"/>
    </ligand>
</feature>
<reference evidence="19" key="1">
    <citation type="submission" date="2009-07" db="EMBL/GenBank/DDBJ databases">
        <title>Complete sequence of Methylotenera mobilis JLW8.</title>
        <authorList>
            <consortium name="US DOE Joint Genome Institute"/>
            <person name="Lucas S."/>
            <person name="Copeland A."/>
            <person name="Lapidus A."/>
            <person name="Glavina del Rio T."/>
            <person name="Tice H."/>
            <person name="Bruce D."/>
            <person name="Goodwin L."/>
            <person name="Pitluck S."/>
            <person name="LaButti K.M."/>
            <person name="Clum A."/>
            <person name="Larimer F."/>
            <person name="Land M."/>
            <person name="Hauser L."/>
            <person name="Kyrpides N."/>
            <person name="Mikhailova N."/>
            <person name="Kayluzhnaya M."/>
            <person name="Chistoserdova L."/>
        </authorList>
    </citation>
    <scope>NUCLEOTIDE SEQUENCE [LARGE SCALE GENOMIC DNA]</scope>
    <source>
        <strain evidence="19">JLW8 / ATCC BAA-1282 / DSM 17540</strain>
    </source>
</reference>
<dbReference type="InterPro" id="IPR011549">
    <property type="entry name" value="RibD_C"/>
</dbReference>
<accession>C6WX12</accession>
<name>C6WX12_METML</name>
<feature type="binding site" evidence="15">
    <location>
        <position position="189"/>
    </location>
    <ligand>
        <name>substrate</name>
    </ligand>
</feature>
<keyword evidence="12" id="KW-0511">Multifunctional enzyme</keyword>
<dbReference type="EC" id="1.1.1.193" evidence="13"/>
<dbReference type="SUPFAM" id="SSF53927">
    <property type="entry name" value="Cytidine deaminase-like"/>
    <property type="match status" value="1"/>
</dbReference>
<evidence type="ECO:0000256" key="7">
    <source>
        <dbReference type="ARBA" id="ARBA00022723"/>
    </source>
</evidence>
<dbReference type="InterPro" id="IPR016193">
    <property type="entry name" value="Cytidine_deaminase-like"/>
</dbReference>
<keyword evidence="19" id="KW-1185">Reference proteome</keyword>
<comment type="catalytic activity">
    <reaction evidence="13">
        <text>5-amino-6-(5-phospho-D-ribitylamino)uracil + NADP(+) = 5-amino-6-(5-phospho-D-ribosylamino)uracil + NADPH + H(+)</text>
        <dbReference type="Rhea" id="RHEA:17845"/>
        <dbReference type="ChEBI" id="CHEBI:15378"/>
        <dbReference type="ChEBI" id="CHEBI:57783"/>
        <dbReference type="ChEBI" id="CHEBI:58349"/>
        <dbReference type="ChEBI" id="CHEBI:58421"/>
        <dbReference type="ChEBI" id="CHEBI:58453"/>
        <dbReference type="EC" id="1.1.1.193"/>
    </reaction>
</comment>
<feature type="binding site" evidence="15">
    <location>
        <position position="201"/>
    </location>
    <ligand>
        <name>NADP(+)</name>
        <dbReference type="ChEBI" id="CHEBI:58349"/>
    </ligand>
</feature>
<dbReference type="Proteomes" id="UP000002742">
    <property type="component" value="Chromosome"/>
</dbReference>
<evidence type="ECO:0000256" key="2">
    <source>
        <dbReference type="ARBA" id="ARBA00004882"/>
    </source>
</evidence>
<dbReference type="GO" id="GO:0008270">
    <property type="term" value="F:zinc ion binding"/>
    <property type="evidence" value="ECO:0007669"/>
    <property type="project" value="InterPro"/>
</dbReference>
<dbReference type="PANTHER" id="PTHR38011">
    <property type="entry name" value="DIHYDROFOLATE REDUCTASE FAMILY PROTEIN (AFU_ORTHOLOGUE AFUA_8G06820)"/>
    <property type="match status" value="1"/>
</dbReference>
<keyword evidence="7 13" id="KW-0479">Metal-binding</keyword>
<comment type="similarity">
    <text evidence="4 13">In the N-terminal section; belongs to the cytidine and deoxycytidylate deaminase family.</text>
</comment>
<dbReference type="NCBIfam" id="TIGR00326">
    <property type="entry name" value="eubact_ribD"/>
    <property type="match status" value="1"/>
</dbReference>
<dbReference type="PROSITE" id="PS00903">
    <property type="entry name" value="CYT_DCMP_DEAMINASES_1"/>
    <property type="match status" value="1"/>
</dbReference>
<feature type="binding site" evidence="16">
    <location>
        <position position="80"/>
    </location>
    <ligand>
        <name>Zn(2+)</name>
        <dbReference type="ChEBI" id="CHEBI:29105"/>
        <note>catalytic</note>
    </ligand>
</feature>
<dbReference type="EC" id="3.5.4.26" evidence="13"/>
<dbReference type="FunFam" id="3.40.140.10:FF:000025">
    <property type="entry name" value="Riboflavin biosynthesis protein RibD"/>
    <property type="match status" value="1"/>
</dbReference>
<keyword evidence="9 13" id="KW-0862">Zinc</keyword>
<comment type="catalytic activity">
    <reaction evidence="13">
        <text>2,5-diamino-6-hydroxy-4-(5-phosphoribosylamino)-pyrimidine + H2O + H(+) = 5-amino-6-(5-phospho-D-ribosylamino)uracil + NH4(+)</text>
        <dbReference type="Rhea" id="RHEA:21868"/>
        <dbReference type="ChEBI" id="CHEBI:15377"/>
        <dbReference type="ChEBI" id="CHEBI:15378"/>
        <dbReference type="ChEBI" id="CHEBI:28938"/>
        <dbReference type="ChEBI" id="CHEBI:58453"/>
        <dbReference type="ChEBI" id="CHEBI:58614"/>
        <dbReference type="EC" id="3.5.4.26"/>
    </reaction>
</comment>
<dbReference type="KEGG" id="mmb:Mmol_1557"/>
<dbReference type="STRING" id="583345.Mmol_1557"/>
<evidence type="ECO:0000256" key="12">
    <source>
        <dbReference type="ARBA" id="ARBA00023268"/>
    </source>
</evidence>
<dbReference type="GO" id="GO:0008835">
    <property type="term" value="F:diaminohydroxyphosphoribosylaminopyrimidine deaminase activity"/>
    <property type="evidence" value="ECO:0007669"/>
    <property type="project" value="UniProtKB-EC"/>
</dbReference>
<evidence type="ECO:0000256" key="14">
    <source>
        <dbReference type="PIRSR" id="PIRSR006769-1"/>
    </source>
</evidence>
<comment type="similarity">
    <text evidence="5 13">In the C-terminal section; belongs to the HTP reductase family.</text>
</comment>
<gene>
    <name evidence="18" type="ordered locus">Mmol_1557</name>
</gene>
<evidence type="ECO:0000256" key="16">
    <source>
        <dbReference type="PIRSR" id="PIRSR006769-3"/>
    </source>
</evidence>
<dbReference type="Pfam" id="PF01872">
    <property type="entry name" value="RibD_C"/>
    <property type="match status" value="1"/>
</dbReference>